<evidence type="ECO:0000256" key="9">
    <source>
        <dbReference type="SAM" id="MobiDB-lite"/>
    </source>
</evidence>
<dbReference type="PANTHER" id="PTHR15261">
    <property type="entry name" value="THROMBOSPONDIN-TYPE LAMININ G DOMAIN AND EAR REPEAT-CONTAINING"/>
    <property type="match status" value="1"/>
</dbReference>
<proteinExistence type="inferred from homology"/>
<keyword evidence="7 10" id="KW-0472">Membrane</keyword>
<dbReference type="PROSITE" id="PS50262">
    <property type="entry name" value="G_PROTEIN_RECEP_F1_2"/>
    <property type="match status" value="1"/>
</dbReference>
<feature type="region of interest" description="Disordered" evidence="9">
    <location>
        <begin position="234"/>
        <end position="327"/>
    </location>
</feature>
<keyword evidence="3 8" id="KW-0812">Transmembrane</keyword>
<dbReference type="GO" id="GO:0004930">
    <property type="term" value="F:G protein-coupled receptor activity"/>
    <property type="evidence" value="ECO:0007669"/>
    <property type="project" value="UniProtKB-KW"/>
</dbReference>
<evidence type="ECO:0000256" key="2">
    <source>
        <dbReference type="ARBA" id="ARBA00004645"/>
    </source>
</evidence>
<dbReference type="PROSITE" id="PS50912">
    <property type="entry name" value="EAR"/>
    <property type="match status" value="6"/>
</dbReference>
<evidence type="ECO:0000313" key="12">
    <source>
        <dbReference type="EMBL" id="EEN54545.1"/>
    </source>
</evidence>
<feature type="transmembrane region" description="Helical" evidence="10">
    <location>
        <begin position="194"/>
        <end position="217"/>
    </location>
</feature>
<gene>
    <name evidence="12" type="ORF">BRAFLDRAFT_118320</name>
</gene>
<evidence type="ECO:0000256" key="6">
    <source>
        <dbReference type="ARBA" id="ARBA00022989"/>
    </source>
</evidence>
<feature type="domain" description="G-protein coupled receptors family 1 profile" evidence="11">
    <location>
        <begin position="50"/>
        <end position="477"/>
    </location>
</feature>
<comment type="subcellular location">
    <subcellularLocation>
        <location evidence="2">Cell projection</location>
        <location evidence="2">Stereocilium</location>
    </subcellularLocation>
    <subcellularLocation>
        <location evidence="1">Membrane</location>
    </subcellularLocation>
</comment>
<keyword evidence="8" id="KW-0807">Transducer</keyword>
<protein>
    <recommendedName>
        <fullName evidence="11">G-protein coupled receptors family 1 profile domain-containing protein</fullName>
    </recommendedName>
</protein>
<comment type="similarity">
    <text evidence="8">Belongs to the G-protein coupled receptor 1 family.</text>
</comment>
<feature type="transmembrane region" description="Helical" evidence="10">
    <location>
        <begin position="595"/>
        <end position="615"/>
    </location>
</feature>
<sequence length="1234" mass="138350">MDAYAYDYNNTRTTKPDISTTVSNATAQAASENTTALVLLCLLSVFTVLSNGLVLVSIAVERRLRTVFNCFIVNLAVGDLLVGAVVVPLFTVYKYLGYWPLDKIACVFWLAIDYVTCNVSLLTLCMISFDRCLGIRSPLRYLKVRSKRRRAVVCANVAVWLVVSAFWVPGVPLTYINDPSICEQDMVTHRTYDIITAVLCYYLPSCFLVVCQVLMLIRLKGTVKKKAFLNASHHCHSKENSRQNGKSLPGKRKRAQSESSVESAAGCDFSPAPVRKNPRKGPCAARAQIRSSPGLKYSSGNLSKVSRPVSKSSNTSERFQRGTSSGSSPLAVRLGIAAVMKAAEEQNGVPRSRGMTFPLDDIEKINHDDVRIRARSLGEEKLKNRVSKTNSLSDLISAITKSAAASTHTRHADGMCRRERAAIRTVIIITVVCLISWLPWYVVYMFLAFDPDSVPPVVYDTASWMAYGNSAVNPILYGYLNKDFRQVFKRIVGMGKAGEKFSPAGSPNLSPTGTPESRRGYKISSWKESLGGIAGSQVCNPAVQVAVLQPEITACVSTPARPSHSAARQHQSPGPDTNTRQNQADTMNLIHGSPWLWSVVWNLSLAVVLAIPSRLPRPCTNLQPIDLLAGALEYQRYLPSGTDITIDRNHRVHAISFSPDSGTLQGVNFPSDRVFLNCEYFPEEFSILVTLKARLNMKGNQYILSLVQERVHSIRLAIRITRFKVFFDYSSSGGPVVKKSSPSFAAEIADGEWHTFVITVTGNDVGLTVDCRPPYFTYLDRSFPAYLDTTGTKFHIGNKRRRKEQFTPVYFSSNLEVTDAHMKVEMGDDSVCTNGDVGRMWFDTKSGSMKLCDGLGWIAVADAGNSRIDYLDVHQDVYTPANTIDIETFYIEGEGLFMATANHDTHLDKELDSSIFKWTNGEFVLHQNIKTYGAQEWEYFVIDGKTFLAVANYGGTSGTETNSRVYRWEPKLKRFALHQEMITFNARDWEAFEIDGEHYLVVANHARGLDHNIESVIFHWERAGDYFVPYQTIPTKAAYDWEAFTIGPYHFLAVANAYNGVSTKVDSVIYVWQYGRFLPLQFVETMGCTDWEYMNIGKEHFLVAANAFNHGPHVHALDSTYRYSINSTIYKLNVQKQRFEEFQNILTHSATDWESFRVGRDNYLVVANSYDDGESNDVDSVVYRWQGVEKFKPVHNIPTTSCADWEFFQMHGESFLVYANAKGRVSKVLRIRTY</sequence>
<dbReference type="Pfam" id="PF02210">
    <property type="entry name" value="Laminin_G_2"/>
    <property type="match status" value="1"/>
</dbReference>
<dbReference type="PROSITE" id="PS00237">
    <property type="entry name" value="G_PROTEIN_RECEP_F1_1"/>
    <property type="match status" value="1"/>
</dbReference>
<dbReference type="AlphaFoldDB" id="C3YZ37"/>
<organism>
    <name type="scientific">Branchiostoma floridae</name>
    <name type="common">Florida lancelet</name>
    <name type="synonym">Amphioxus</name>
    <dbReference type="NCBI Taxonomy" id="7739"/>
    <lineage>
        <taxon>Eukaryota</taxon>
        <taxon>Metazoa</taxon>
        <taxon>Chordata</taxon>
        <taxon>Cephalochordata</taxon>
        <taxon>Leptocardii</taxon>
        <taxon>Amphioxiformes</taxon>
        <taxon>Branchiostomatidae</taxon>
        <taxon>Branchiostoma</taxon>
    </lineage>
</organism>
<feature type="transmembrane region" description="Helical" evidence="10">
    <location>
        <begin position="461"/>
        <end position="480"/>
    </location>
</feature>
<dbReference type="InterPro" id="IPR009039">
    <property type="entry name" value="EAR"/>
</dbReference>
<feature type="transmembrane region" description="Helical" evidence="10">
    <location>
        <begin position="425"/>
        <end position="449"/>
    </location>
</feature>
<feature type="transmembrane region" description="Helical" evidence="10">
    <location>
        <begin position="108"/>
        <end position="129"/>
    </location>
</feature>
<dbReference type="GO" id="GO:0032420">
    <property type="term" value="C:stereocilium"/>
    <property type="evidence" value="ECO:0007669"/>
    <property type="project" value="UniProtKB-SubCell"/>
</dbReference>
<dbReference type="Gene3D" id="2.60.120.200">
    <property type="match status" value="1"/>
</dbReference>
<evidence type="ECO:0000256" key="4">
    <source>
        <dbReference type="ARBA" id="ARBA00022729"/>
    </source>
</evidence>
<dbReference type="EMBL" id="GG666565">
    <property type="protein sequence ID" value="EEN54545.1"/>
    <property type="molecule type" value="Genomic_DNA"/>
</dbReference>
<feature type="compositionally biased region" description="Polar residues" evidence="9">
    <location>
        <begin position="566"/>
        <end position="582"/>
    </location>
</feature>
<evidence type="ECO:0000256" key="5">
    <source>
        <dbReference type="ARBA" id="ARBA00022737"/>
    </source>
</evidence>
<dbReference type="eggNOG" id="KOG4220">
    <property type="taxonomic scope" value="Eukaryota"/>
</dbReference>
<dbReference type="InterPro" id="IPR017452">
    <property type="entry name" value="GPCR_Rhodpsn_7TM"/>
</dbReference>
<keyword evidence="8" id="KW-0675">Receptor</keyword>
<feature type="region of interest" description="Disordered" evidence="9">
    <location>
        <begin position="559"/>
        <end position="582"/>
    </location>
</feature>
<keyword evidence="4" id="KW-0732">Signal</keyword>
<dbReference type="PRINTS" id="PR00237">
    <property type="entry name" value="GPCRRHODOPSN"/>
</dbReference>
<dbReference type="SUPFAM" id="SSF81321">
    <property type="entry name" value="Family A G protein-coupled receptor-like"/>
    <property type="match status" value="1"/>
</dbReference>
<feature type="transmembrane region" description="Helical" evidence="10">
    <location>
        <begin position="72"/>
        <end position="96"/>
    </location>
</feature>
<evidence type="ECO:0000259" key="11">
    <source>
        <dbReference type="PROSITE" id="PS50262"/>
    </source>
</evidence>
<dbReference type="PANTHER" id="PTHR15261:SF4">
    <property type="entry name" value="THROMBOSPONDIN-TYPE LAMININ G DOMAIN AND EAR REPEAT-CONTAINING PROTEIN"/>
    <property type="match status" value="1"/>
</dbReference>
<dbReference type="GO" id="GO:0016020">
    <property type="term" value="C:membrane"/>
    <property type="evidence" value="ECO:0007669"/>
    <property type="project" value="UniProtKB-SubCell"/>
</dbReference>
<dbReference type="SUPFAM" id="SSF49899">
    <property type="entry name" value="Concanavalin A-like lectins/glucanases"/>
    <property type="match status" value="1"/>
</dbReference>
<feature type="compositionally biased region" description="Polar residues" evidence="9">
    <location>
        <begin position="298"/>
        <end position="327"/>
    </location>
</feature>
<reference evidence="12" key="1">
    <citation type="journal article" date="2008" name="Nature">
        <title>The amphioxus genome and the evolution of the chordate karyotype.</title>
        <authorList>
            <consortium name="US DOE Joint Genome Institute (JGI-PGF)"/>
            <person name="Putnam N.H."/>
            <person name="Butts T."/>
            <person name="Ferrier D.E.K."/>
            <person name="Furlong R.F."/>
            <person name="Hellsten U."/>
            <person name="Kawashima T."/>
            <person name="Robinson-Rechavi M."/>
            <person name="Shoguchi E."/>
            <person name="Terry A."/>
            <person name="Yu J.-K."/>
            <person name="Benito-Gutierrez E.L."/>
            <person name="Dubchak I."/>
            <person name="Garcia-Fernandez J."/>
            <person name="Gibson-Brown J.J."/>
            <person name="Grigoriev I.V."/>
            <person name="Horton A.C."/>
            <person name="de Jong P.J."/>
            <person name="Jurka J."/>
            <person name="Kapitonov V.V."/>
            <person name="Kohara Y."/>
            <person name="Kuroki Y."/>
            <person name="Lindquist E."/>
            <person name="Lucas S."/>
            <person name="Osoegawa K."/>
            <person name="Pennacchio L.A."/>
            <person name="Salamov A.A."/>
            <person name="Satou Y."/>
            <person name="Sauka-Spengler T."/>
            <person name="Schmutz J."/>
            <person name="Shin-I T."/>
            <person name="Toyoda A."/>
            <person name="Bronner-Fraser M."/>
            <person name="Fujiyama A."/>
            <person name="Holland L.Z."/>
            <person name="Holland P.W.H."/>
            <person name="Satoh N."/>
            <person name="Rokhsar D.S."/>
        </authorList>
    </citation>
    <scope>NUCLEOTIDE SEQUENCE [LARGE SCALE GENOMIC DNA]</scope>
    <source>
        <strain evidence="12">S238N-H82</strain>
        <tissue evidence="12">Testes</tissue>
    </source>
</reference>
<accession>C3YZ37</accession>
<dbReference type="eggNOG" id="KOG3544">
    <property type="taxonomic scope" value="Eukaryota"/>
</dbReference>
<dbReference type="InParanoid" id="C3YZ37"/>
<feature type="transmembrane region" description="Helical" evidence="10">
    <location>
        <begin position="150"/>
        <end position="168"/>
    </location>
</feature>
<dbReference type="CDD" id="cd14967">
    <property type="entry name" value="7tmA_amine_R-like"/>
    <property type="match status" value="1"/>
</dbReference>
<keyword evidence="8" id="KW-0297">G-protein coupled receptor</keyword>
<dbReference type="Pfam" id="PF00001">
    <property type="entry name" value="7tm_1"/>
    <property type="match status" value="1"/>
</dbReference>
<keyword evidence="6 10" id="KW-1133">Transmembrane helix</keyword>
<evidence type="ECO:0000256" key="8">
    <source>
        <dbReference type="RuleBase" id="RU000688"/>
    </source>
</evidence>
<name>C3YZ37_BRAFL</name>
<evidence type="ECO:0000256" key="7">
    <source>
        <dbReference type="ARBA" id="ARBA00023136"/>
    </source>
</evidence>
<dbReference type="Pfam" id="PF03736">
    <property type="entry name" value="EPTP"/>
    <property type="match status" value="6"/>
</dbReference>
<dbReference type="InterPro" id="IPR000276">
    <property type="entry name" value="GPCR_Rhodpsn"/>
</dbReference>
<feature type="transmembrane region" description="Helical" evidence="10">
    <location>
        <begin position="36"/>
        <end position="60"/>
    </location>
</feature>
<dbReference type="SMART" id="SM01381">
    <property type="entry name" value="7TM_GPCR_Srsx"/>
    <property type="match status" value="1"/>
</dbReference>
<dbReference type="InterPro" id="IPR005492">
    <property type="entry name" value="EPTP"/>
</dbReference>
<dbReference type="Gene3D" id="1.20.1070.10">
    <property type="entry name" value="Rhodopsin 7-helix transmembrane proteins"/>
    <property type="match status" value="2"/>
</dbReference>
<dbReference type="InterPro" id="IPR001791">
    <property type="entry name" value="Laminin_G"/>
</dbReference>
<dbReference type="InterPro" id="IPR013320">
    <property type="entry name" value="ConA-like_dom_sf"/>
</dbReference>
<evidence type="ECO:0000256" key="3">
    <source>
        <dbReference type="ARBA" id="ARBA00022692"/>
    </source>
</evidence>
<keyword evidence="5" id="KW-0677">Repeat</keyword>
<evidence type="ECO:0000256" key="10">
    <source>
        <dbReference type="SAM" id="Phobius"/>
    </source>
</evidence>
<evidence type="ECO:0000256" key="1">
    <source>
        <dbReference type="ARBA" id="ARBA00004370"/>
    </source>
</evidence>